<evidence type="ECO:0000313" key="4">
    <source>
        <dbReference type="Proteomes" id="UP000034291"/>
    </source>
</evidence>
<dbReference type="GO" id="GO:0030479">
    <property type="term" value="C:actin cortical patch"/>
    <property type="evidence" value="ECO:0007669"/>
    <property type="project" value="TreeGrafter"/>
</dbReference>
<dbReference type="Proteomes" id="UP000034291">
    <property type="component" value="Unassembled WGS sequence"/>
</dbReference>
<comment type="caution">
    <text evidence="3">The sequence shown here is derived from an EMBL/GenBank/DDBJ whole genome shotgun (WGS) entry which is preliminary data.</text>
</comment>
<reference evidence="3 4" key="1">
    <citation type="submission" date="2015-02" db="EMBL/GenBank/DDBJ databases">
        <title>Draft Genome Sequences of Two Closely-Related Aflatoxigenic Aspergillus Species Obtained from the Cote d'Ivoire.</title>
        <authorList>
            <person name="Moore G.G."/>
            <person name="Beltz S.B."/>
            <person name="Mack B.M."/>
        </authorList>
    </citation>
    <scope>NUCLEOTIDE SEQUENCE [LARGE SCALE GENOMIC DNA]</scope>
    <source>
        <strain evidence="3 4">SRRC1468</strain>
    </source>
</reference>
<proteinExistence type="predicted"/>
<organism evidence="3 4">
    <name type="scientific">Aspergillus rambellii</name>
    <dbReference type="NCBI Taxonomy" id="308745"/>
    <lineage>
        <taxon>Eukaryota</taxon>
        <taxon>Fungi</taxon>
        <taxon>Dikarya</taxon>
        <taxon>Ascomycota</taxon>
        <taxon>Pezizomycotina</taxon>
        <taxon>Eurotiomycetes</taxon>
        <taxon>Eurotiomycetidae</taxon>
        <taxon>Eurotiales</taxon>
        <taxon>Aspergillaceae</taxon>
        <taxon>Aspergillus</taxon>
        <taxon>Aspergillus subgen. Nidulantes</taxon>
    </lineage>
</organism>
<feature type="compositionally biased region" description="Low complexity" evidence="1">
    <location>
        <begin position="317"/>
        <end position="336"/>
    </location>
</feature>
<evidence type="ECO:0000259" key="2">
    <source>
        <dbReference type="Pfam" id="PF04366"/>
    </source>
</evidence>
<dbReference type="GO" id="GO:0051666">
    <property type="term" value="P:actin cortical patch localization"/>
    <property type="evidence" value="ECO:0007669"/>
    <property type="project" value="TreeGrafter"/>
</dbReference>
<feature type="region of interest" description="Disordered" evidence="1">
    <location>
        <begin position="317"/>
        <end position="378"/>
    </location>
</feature>
<feature type="domain" description="Ysc84 actin-binding" evidence="2">
    <location>
        <begin position="113"/>
        <end position="219"/>
    </location>
</feature>
<dbReference type="InterPro" id="IPR051702">
    <property type="entry name" value="SH3_domain_YSC84-like"/>
</dbReference>
<feature type="non-terminal residue" evidence="3">
    <location>
        <position position="1"/>
    </location>
</feature>
<dbReference type="OrthoDB" id="10255128at2759"/>
<protein>
    <recommendedName>
        <fullName evidence="2">Ysc84 actin-binding domain-containing protein</fullName>
    </recommendedName>
</protein>
<dbReference type="Pfam" id="PF04366">
    <property type="entry name" value="Ysc84"/>
    <property type="match status" value="1"/>
</dbReference>
<dbReference type="GO" id="GO:0035091">
    <property type="term" value="F:phosphatidylinositol binding"/>
    <property type="evidence" value="ECO:0007669"/>
    <property type="project" value="TreeGrafter"/>
</dbReference>
<evidence type="ECO:0000313" key="3">
    <source>
        <dbReference type="EMBL" id="KKK13209.1"/>
    </source>
</evidence>
<gene>
    <name evidence="3" type="ORF">ARAM_000549</name>
</gene>
<dbReference type="EMBL" id="JZBS01003859">
    <property type="protein sequence ID" value="KKK13209.1"/>
    <property type="molecule type" value="Genomic_DNA"/>
</dbReference>
<dbReference type="AlphaFoldDB" id="A0A0F8U0E4"/>
<keyword evidence="4" id="KW-1185">Reference proteome</keyword>
<name>A0A0F8U0E4_9EURO</name>
<dbReference type="GO" id="GO:0051015">
    <property type="term" value="F:actin filament binding"/>
    <property type="evidence" value="ECO:0007669"/>
    <property type="project" value="TreeGrafter"/>
</dbReference>
<accession>A0A0F8U0E4</accession>
<dbReference type="InterPro" id="IPR007461">
    <property type="entry name" value="Ysc84_actin-binding"/>
</dbReference>
<dbReference type="STRING" id="308745.A0A0F8U0E4"/>
<dbReference type="PANTHER" id="PTHR15629">
    <property type="entry name" value="SH3YL1 PROTEIN"/>
    <property type="match status" value="1"/>
</dbReference>
<dbReference type="PANTHER" id="PTHR15629:SF2">
    <property type="entry name" value="SH3 DOMAIN-CONTAINING YSC84-LIKE PROTEIN 1"/>
    <property type="match status" value="1"/>
</dbReference>
<dbReference type="GO" id="GO:0051017">
    <property type="term" value="P:actin filament bundle assembly"/>
    <property type="evidence" value="ECO:0007669"/>
    <property type="project" value="TreeGrafter"/>
</dbReference>
<sequence length="378" mass="40302">IETRVVDAVEYVPLSLTCTPATNNSQGECMKAASTLDLFINPNSATLDKRIPARVLQGAKGLVIFSVLQLGLGAHRVGSGVVVARSPNGSWSNPSAIATGKLKVGQLRFSRALTNFVFVLNTDTAVEAFAQGENFTLGADLSIGLGPLGSNDEPPCNPPALFVYSKTRSEFGSVTLEGAVLAQRTDVNKKMYQKRITAREILREEIAPTPATQPLLDMLLLYSSLFCAPPAACTLEMRSHAARKVPQAWATELPADPVLALPQSAVPAPHFTPRHTRGSLASLELFFQDIPISREPSPAPSTVSAVSCNVSPSVYSAASSTSPTSMTSTAPSRQSSPPQPAERFPPTRRLSRVPTILTPGRRASKGFASFSRHDPLPF</sequence>
<evidence type="ECO:0000256" key="1">
    <source>
        <dbReference type="SAM" id="MobiDB-lite"/>
    </source>
</evidence>